<feature type="domain" description="D-isomer specific 2-hydroxyacid dehydrogenase catalytic" evidence="4">
    <location>
        <begin position="9"/>
        <end position="319"/>
    </location>
</feature>
<dbReference type="PROSITE" id="PS00065">
    <property type="entry name" value="D_2_HYDROXYACID_DH_1"/>
    <property type="match status" value="1"/>
</dbReference>
<dbReference type="InterPro" id="IPR058205">
    <property type="entry name" value="D-LDH-like"/>
</dbReference>
<dbReference type="CDD" id="cd12185">
    <property type="entry name" value="HGDH_LDH_like"/>
    <property type="match status" value="1"/>
</dbReference>
<evidence type="ECO:0000256" key="3">
    <source>
        <dbReference type="RuleBase" id="RU003719"/>
    </source>
</evidence>
<evidence type="ECO:0000259" key="5">
    <source>
        <dbReference type="Pfam" id="PF02826"/>
    </source>
</evidence>
<keyword evidence="2" id="KW-0520">NAD</keyword>
<gene>
    <name evidence="6" type="ORF">H9702_09510</name>
</gene>
<dbReference type="PANTHER" id="PTHR43026:SF1">
    <property type="entry name" value="2-HYDROXYACID DEHYDROGENASE HOMOLOG 1-RELATED"/>
    <property type="match status" value="1"/>
</dbReference>
<dbReference type="PANTHER" id="PTHR43026">
    <property type="entry name" value="2-HYDROXYACID DEHYDROGENASE HOMOLOG 1-RELATED"/>
    <property type="match status" value="1"/>
</dbReference>
<dbReference type="InterPro" id="IPR036291">
    <property type="entry name" value="NAD(P)-bd_dom_sf"/>
</dbReference>
<dbReference type="InterPro" id="IPR006139">
    <property type="entry name" value="D-isomer_2_OHA_DH_cat_dom"/>
</dbReference>
<dbReference type="Pfam" id="PF02826">
    <property type="entry name" value="2-Hacid_dh_C"/>
    <property type="match status" value="1"/>
</dbReference>
<dbReference type="SUPFAM" id="SSF52283">
    <property type="entry name" value="Formate/glycerate dehydrogenase catalytic domain-like"/>
    <property type="match status" value="1"/>
</dbReference>
<keyword evidence="3" id="KW-0560">Oxidoreductase</keyword>
<dbReference type="SUPFAM" id="SSF51735">
    <property type="entry name" value="NAD(P)-binding Rossmann-fold domains"/>
    <property type="match status" value="1"/>
</dbReference>
<dbReference type="GO" id="GO:0008720">
    <property type="term" value="F:D-lactate dehydrogenase (NAD+) activity"/>
    <property type="evidence" value="ECO:0007669"/>
    <property type="project" value="TreeGrafter"/>
</dbReference>
<dbReference type="Proteomes" id="UP000823896">
    <property type="component" value="Unassembled WGS sequence"/>
</dbReference>
<reference evidence="6" key="1">
    <citation type="journal article" date="2021" name="PeerJ">
        <title>Extensive microbial diversity within the chicken gut microbiome revealed by metagenomics and culture.</title>
        <authorList>
            <person name="Gilroy R."/>
            <person name="Ravi A."/>
            <person name="Getino M."/>
            <person name="Pursley I."/>
            <person name="Horton D.L."/>
            <person name="Alikhan N.F."/>
            <person name="Baker D."/>
            <person name="Gharbi K."/>
            <person name="Hall N."/>
            <person name="Watson M."/>
            <person name="Adriaenssens E.M."/>
            <person name="Foster-Nyarko E."/>
            <person name="Jarju S."/>
            <person name="Secka A."/>
            <person name="Antonio M."/>
            <person name="Oren A."/>
            <person name="Chaudhuri R.R."/>
            <person name="La Ragione R."/>
            <person name="Hildebrand F."/>
            <person name="Pallen M.J."/>
        </authorList>
    </citation>
    <scope>NUCLEOTIDE SEQUENCE</scope>
    <source>
        <strain evidence="6">CHK187-11901</strain>
    </source>
</reference>
<protein>
    <submittedName>
        <fullName evidence="6">Lactate dehydrogenase</fullName>
    </submittedName>
</protein>
<dbReference type="AlphaFoldDB" id="A0A9D2SW63"/>
<proteinExistence type="inferred from homology"/>
<dbReference type="Gene3D" id="3.40.50.720">
    <property type="entry name" value="NAD(P)-binding Rossmann-like Domain"/>
    <property type="match status" value="2"/>
</dbReference>
<dbReference type="InterPro" id="IPR029752">
    <property type="entry name" value="D-isomer_DH_CS1"/>
</dbReference>
<reference evidence="6" key="2">
    <citation type="submission" date="2021-04" db="EMBL/GenBank/DDBJ databases">
        <authorList>
            <person name="Gilroy R."/>
        </authorList>
    </citation>
    <scope>NUCLEOTIDE SEQUENCE</scope>
    <source>
        <strain evidence="6">CHK187-11901</strain>
    </source>
</reference>
<dbReference type="EMBL" id="DWWM01000057">
    <property type="protein sequence ID" value="HJC37347.1"/>
    <property type="molecule type" value="Genomic_DNA"/>
</dbReference>
<dbReference type="Pfam" id="PF00389">
    <property type="entry name" value="2-Hacid_dh"/>
    <property type="match status" value="1"/>
</dbReference>
<comment type="similarity">
    <text evidence="1 3">Belongs to the D-isomer specific 2-hydroxyacid dehydrogenase family.</text>
</comment>
<comment type="caution">
    <text evidence="6">The sequence shown here is derived from an EMBL/GenBank/DDBJ whole genome shotgun (WGS) entry which is preliminary data.</text>
</comment>
<evidence type="ECO:0000259" key="4">
    <source>
        <dbReference type="Pfam" id="PF00389"/>
    </source>
</evidence>
<evidence type="ECO:0000313" key="7">
    <source>
        <dbReference type="Proteomes" id="UP000823896"/>
    </source>
</evidence>
<evidence type="ECO:0000313" key="6">
    <source>
        <dbReference type="EMBL" id="HJC37347.1"/>
    </source>
</evidence>
<evidence type="ECO:0000256" key="1">
    <source>
        <dbReference type="ARBA" id="ARBA00005854"/>
    </source>
</evidence>
<sequence>MKVTIYEVRADEQEAIAHYANELGLQVQTCAETLNAKSLVLAQGSEAVSVLGGSNLDETLVYRLKEAGIRYLSTRTVGYNHIDIEAAHRCGIKVCNSGYPPYGVAEFTVMLMLMALRKYKPALYRQSVNDYSLGGLQGRELRTLRVGIIGTGRIGRAVAGILCGFGCTLLAYDPYPDTSLSQVRYVSLDALYRESDLITLHLPLTADDRHMIDEEAIAKMKDGVILINVSRGELTQIEALIRGIETQKIGALAMDVFEDETEIYHHRRINDIIANRSMAYLRQFPNVILTQHMAFYTDVNTRSMVECGLKGIVELAAGRSQGL</sequence>
<feature type="domain" description="D-isomer specific 2-hydroxyacid dehydrogenase NAD-binding" evidence="5">
    <location>
        <begin position="109"/>
        <end position="294"/>
    </location>
</feature>
<dbReference type="InterPro" id="IPR006140">
    <property type="entry name" value="D-isomer_DH_NAD-bd"/>
</dbReference>
<name>A0A9D2SW63_9FIRM</name>
<organism evidence="6 7">
    <name type="scientific">Candidatus Merdibacter merdavium</name>
    <dbReference type="NCBI Taxonomy" id="2838692"/>
    <lineage>
        <taxon>Bacteria</taxon>
        <taxon>Bacillati</taxon>
        <taxon>Bacillota</taxon>
        <taxon>Erysipelotrichia</taxon>
        <taxon>Erysipelotrichales</taxon>
        <taxon>Erysipelotrichaceae</taxon>
        <taxon>Merdibacter</taxon>
    </lineage>
</organism>
<dbReference type="GO" id="GO:0051287">
    <property type="term" value="F:NAD binding"/>
    <property type="evidence" value="ECO:0007669"/>
    <property type="project" value="InterPro"/>
</dbReference>
<accession>A0A9D2SW63</accession>
<evidence type="ECO:0000256" key="2">
    <source>
        <dbReference type="ARBA" id="ARBA00023027"/>
    </source>
</evidence>